<dbReference type="RefSeq" id="WP_009560517.1">
    <property type="nucleotide sequence ID" value="NZ_AYZN01000001.1"/>
</dbReference>
<name>I7J0Y4_9LACO</name>
<evidence type="ECO:0000313" key="2">
    <source>
        <dbReference type="Proteomes" id="UP000009311"/>
    </source>
</evidence>
<comment type="caution">
    <text evidence="1">The sequence shown here is derived from an EMBL/GenBank/DDBJ whole genome shotgun (WGS) entry which is preliminary data.</text>
</comment>
<reference evidence="1 2" key="1">
    <citation type="submission" date="2012-06" db="EMBL/GenBank/DDBJ databases">
        <title>Draft Genome Sequence of Lactobacillus pasteurii CRBIP 24.76T.</title>
        <authorList>
            <person name="Cousin S."/>
            <person name="Bouchier C."/>
            <person name="Loux V."/>
            <person name="Ma L."/>
            <person name="Creno S."/>
            <person name="Bizet C."/>
            <person name="Clermont D."/>
        </authorList>
    </citation>
    <scope>NUCLEOTIDE SEQUENCE [LARGE SCALE GENOMIC DNA]</scope>
    <source>
        <strain evidence="2">CRBIP 24.76T</strain>
    </source>
</reference>
<dbReference type="AlphaFoldDB" id="I7J0Y4"/>
<protein>
    <submittedName>
        <fullName evidence="1">Uncharacterized protein</fullName>
    </submittedName>
</protein>
<keyword evidence="2" id="KW-1185">Reference proteome</keyword>
<dbReference type="Proteomes" id="UP000009311">
    <property type="component" value="Unassembled WGS sequence"/>
</dbReference>
<evidence type="ECO:0000313" key="1">
    <source>
        <dbReference type="EMBL" id="CCI85952.1"/>
    </source>
</evidence>
<proteinExistence type="predicted"/>
<dbReference type="OrthoDB" id="2303846at2"/>
<dbReference type="STRING" id="1423790.BN53_07650"/>
<organism evidence="1 2">
    <name type="scientific">Lactobacillus pasteurii DSM 23907 = CRBIP 24.76</name>
    <dbReference type="NCBI Taxonomy" id="1423790"/>
    <lineage>
        <taxon>Bacteria</taxon>
        <taxon>Bacillati</taxon>
        <taxon>Bacillota</taxon>
        <taxon>Bacilli</taxon>
        <taxon>Lactobacillales</taxon>
        <taxon>Lactobacillaceae</taxon>
        <taxon>Lactobacillus</taxon>
    </lineage>
</organism>
<dbReference type="PATRIC" id="fig|1423790.3.peg.549"/>
<gene>
    <name evidence="1" type="ORF">BN53_07650</name>
</gene>
<dbReference type="EMBL" id="CAKD01000024">
    <property type="protein sequence ID" value="CCI85952.1"/>
    <property type="molecule type" value="Genomic_DNA"/>
</dbReference>
<sequence length="61" mass="6902">MNKYEEILDQLVDGKLAEYEVEAKDAFEFQSVLRGYGRRQSITGEAKRGGNIIYTSVSAQK</sequence>
<accession>I7J0Y4</accession>